<gene>
    <name evidence="3" type="ORF">FHS99_001499</name>
</gene>
<dbReference type="EMBL" id="JACIJR010000003">
    <property type="protein sequence ID" value="MBB5729021.1"/>
    <property type="molecule type" value="Genomic_DNA"/>
</dbReference>
<accession>A0A7W9BRY8</accession>
<feature type="domain" description="Ferrous iron transporter FeoA-like" evidence="2">
    <location>
        <begin position="4"/>
        <end position="80"/>
    </location>
</feature>
<comment type="caution">
    <text evidence="3">The sequence shown here is derived from an EMBL/GenBank/DDBJ whole genome shotgun (WGS) entry which is preliminary data.</text>
</comment>
<name>A0A7W9BRY8_9SPHN</name>
<dbReference type="GO" id="GO:0046914">
    <property type="term" value="F:transition metal ion binding"/>
    <property type="evidence" value="ECO:0007669"/>
    <property type="project" value="InterPro"/>
</dbReference>
<keyword evidence="4" id="KW-1185">Reference proteome</keyword>
<dbReference type="SMART" id="SM00899">
    <property type="entry name" value="FeoA"/>
    <property type="match status" value="1"/>
</dbReference>
<proteinExistence type="predicted"/>
<reference evidence="3 4" key="1">
    <citation type="submission" date="2020-08" db="EMBL/GenBank/DDBJ databases">
        <title>Genomic Encyclopedia of Type Strains, Phase IV (KMG-IV): sequencing the most valuable type-strain genomes for metagenomic binning, comparative biology and taxonomic classification.</title>
        <authorList>
            <person name="Goeker M."/>
        </authorList>
    </citation>
    <scope>NUCLEOTIDE SEQUENCE [LARGE SCALE GENOMIC DNA]</scope>
    <source>
        <strain evidence="3 4">DSM 103336</strain>
    </source>
</reference>
<evidence type="ECO:0000313" key="3">
    <source>
        <dbReference type="EMBL" id="MBB5729021.1"/>
    </source>
</evidence>
<dbReference type="InterPro" id="IPR052713">
    <property type="entry name" value="FeoA"/>
</dbReference>
<dbReference type="Proteomes" id="UP000546701">
    <property type="component" value="Unassembled WGS sequence"/>
</dbReference>
<keyword evidence="1" id="KW-0408">Iron</keyword>
<evidence type="ECO:0000313" key="4">
    <source>
        <dbReference type="Proteomes" id="UP000546701"/>
    </source>
</evidence>
<dbReference type="AlphaFoldDB" id="A0A7W9BRY8"/>
<evidence type="ECO:0000256" key="1">
    <source>
        <dbReference type="ARBA" id="ARBA00023004"/>
    </source>
</evidence>
<dbReference type="SUPFAM" id="SSF50037">
    <property type="entry name" value="C-terminal domain of transcriptional repressors"/>
    <property type="match status" value="1"/>
</dbReference>
<dbReference type="Pfam" id="PF04023">
    <property type="entry name" value="FeoA"/>
    <property type="match status" value="1"/>
</dbReference>
<dbReference type="InterPro" id="IPR038157">
    <property type="entry name" value="FeoA_core_dom"/>
</dbReference>
<sequence>MDVMRLNDLPPREAALIRVIDWTALKAGEARRMRELGFDEGVRVETLHRGPMGMDPIACRVGRMTIALRRKTAAAVSVEPFPMAAE</sequence>
<dbReference type="InterPro" id="IPR008988">
    <property type="entry name" value="Transcriptional_repressor_C"/>
</dbReference>
<dbReference type="Gene3D" id="2.30.30.90">
    <property type="match status" value="1"/>
</dbReference>
<dbReference type="InterPro" id="IPR007167">
    <property type="entry name" value="Fe-transptr_FeoA-like"/>
</dbReference>
<organism evidence="3 4">
    <name type="scientific">Sphingomonas prati</name>
    <dbReference type="NCBI Taxonomy" id="1843237"/>
    <lineage>
        <taxon>Bacteria</taxon>
        <taxon>Pseudomonadati</taxon>
        <taxon>Pseudomonadota</taxon>
        <taxon>Alphaproteobacteria</taxon>
        <taxon>Sphingomonadales</taxon>
        <taxon>Sphingomonadaceae</taxon>
        <taxon>Sphingomonas</taxon>
    </lineage>
</organism>
<dbReference type="PANTHER" id="PTHR42954:SF2">
    <property type="entry name" value="FE(2+) TRANSPORT PROTEIN A"/>
    <property type="match status" value="1"/>
</dbReference>
<evidence type="ECO:0000259" key="2">
    <source>
        <dbReference type="SMART" id="SM00899"/>
    </source>
</evidence>
<protein>
    <submittedName>
        <fullName evidence="3">Ferrous iron transport protein A</fullName>
    </submittedName>
</protein>
<dbReference type="PANTHER" id="PTHR42954">
    <property type="entry name" value="FE(2+) TRANSPORT PROTEIN A"/>
    <property type="match status" value="1"/>
</dbReference>